<dbReference type="Gene3D" id="3.10.50.40">
    <property type="match status" value="1"/>
</dbReference>
<dbReference type="Gene3D" id="1.10.4030.10">
    <property type="entry name" value="Porin chaperone SurA, peptide-binding domain"/>
    <property type="match status" value="1"/>
</dbReference>
<dbReference type="InterPro" id="IPR050245">
    <property type="entry name" value="PrsA_foldase"/>
</dbReference>
<evidence type="ECO:0000256" key="10">
    <source>
        <dbReference type="ARBA" id="ARBA00023288"/>
    </source>
</evidence>
<comment type="subcellular location">
    <subcellularLocation>
        <location evidence="2 11">Cell membrane</location>
        <topology evidence="2 11">Lipid-anchor</topology>
    </subcellularLocation>
</comment>
<keyword evidence="5 11" id="KW-0732">Signal</keyword>
<dbReference type="PANTHER" id="PTHR47245:SF1">
    <property type="entry name" value="FOLDASE PROTEIN PRSA"/>
    <property type="match status" value="1"/>
</dbReference>
<feature type="domain" description="PpiC" evidence="14">
    <location>
        <begin position="194"/>
        <end position="284"/>
    </location>
</feature>
<dbReference type="RefSeq" id="WP_410032915.1">
    <property type="nucleotide sequence ID" value="NZ_JBGMEH010000006.1"/>
</dbReference>
<accession>A0ABW9MWF6</accession>
<feature type="compositionally biased region" description="Basic and acidic residues" evidence="12">
    <location>
        <begin position="38"/>
        <end position="54"/>
    </location>
</feature>
<evidence type="ECO:0000259" key="14">
    <source>
        <dbReference type="PROSITE" id="PS50198"/>
    </source>
</evidence>
<dbReference type="Proteomes" id="UP001638015">
    <property type="component" value="Unassembled WGS sequence"/>
</dbReference>
<organism evidence="15 16">
    <name type="scientific">Anaerococcus cruorum</name>
    <dbReference type="NCBI Taxonomy" id="3115617"/>
    <lineage>
        <taxon>Bacteria</taxon>
        <taxon>Bacillati</taxon>
        <taxon>Bacillota</taxon>
        <taxon>Tissierellia</taxon>
        <taxon>Tissierellales</taxon>
        <taxon>Peptoniphilaceae</taxon>
        <taxon>Anaerococcus</taxon>
    </lineage>
</organism>
<dbReference type="EMBL" id="JBGMEH010000006">
    <property type="protein sequence ID" value="MFO3716197.1"/>
    <property type="molecule type" value="Genomic_DNA"/>
</dbReference>
<feature type="region of interest" description="Disordered" evidence="12">
    <location>
        <begin position="315"/>
        <end position="365"/>
    </location>
</feature>
<keyword evidence="16" id="KW-1185">Reference proteome</keyword>
<evidence type="ECO:0000256" key="11">
    <source>
        <dbReference type="HAMAP-Rule" id="MF_01145"/>
    </source>
</evidence>
<evidence type="ECO:0000256" key="6">
    <source>
        <dbReference type="ARBA" id="ARBA00023110"/>
    </source>
</evidence>
<keyword evidence="4 11" id="KW-1003">Cell membrane</keyword>
<keyword evidence="6 11" id="KW-0697">Rotamase</keyword>
<dbReference type="Pfam" id="PF13624">
    <property type="entry name" value="SurA_N_3"/>
    <property type="match status" value="1"/>
</dbReference>
<evidence type="ECO:0000256" key="1">
    <source>
        <dbReference type="ARBA" id="ARBA00000971"/>
    </source>
</evidence>
<evidence type="ECO:0000256" key="4">
    <source>
        <dbReference type="ARBA" id="ARBA00022475"/>
    </source>
</evidence>
<protein>
    <recommendedName>
        <fullName evidence="11">Foldase protein PrsA</fullName>
        <ecNumber evidence="11">5.2.1.8</ecNumber>
    </recommendedName>
</protein>
<dbReference type="InterPro" id="IPR023059">
    <property type="entry name" value="Foldase_PrsA"/>
</dbReference>
<dbReference type="PROSITE" id="PS51257">
    <property type="entry name" value="PROKAR_LIPOPROTEIN"/>
    <property type="match status" value="1"/>
</dbReference>
<feature type="compositionally biased region" description="Acidic residues" evidence="12">
    <location>
        <begin position="325"/>
        <end position="350"/>
    </location>
</feature>
<feature type="chain" id="PRO_5045970962" description="Foldase protein PrsA" evidence="13">
    <location>
        <begin position="20"/>
        <end position="365"/>
    </location>
</feature>
<evidence type="ECO:0000256" key="2">
    <source>
        <dbReference type="ARBA" id="ARBA00004193"/>
    </source>
</evidence>
<comment type="similarity">
    <text evidence="3 11">Belongs to the PrsA family.</text>
</comment>
<dbReference type="InterPro" id="IPR000297">
    <property type="entry name" value="PPIase_PpiC"/>
</dbReference>
<evidence type="ECO:0000313" key="15">
    <source>
        <dbReference type="EMBL" id="MFO3716197.1"/>
    </source>
</evidence>
<evidence type="ECO:0000256" key="12">
    <source>
        <dbReference type="SAM" id="MobiDB-lite"/>
    </source>
</evidence>
<evidence type="ECO:0000313" key="16">
    <source>
        <dbReference type="Proteomes" id="UP001638015"/>
    </source>
</evidence>
<dbReference type="InterPro" id="IPR027304">
    <property type="entry name" value="Trigger_fact/SurA_dom_sf"/>
</dbReference>
<keyword evidence="10 11" id="KW-0449">Lipoprotein</keyword>
<feature type="region of interest" description="Disordered" evidence="12">
    <location>
        <begin position="25"/>
        <end position="54"/>
    </location>
</feature>
<dbReference type="GO" id="GO:0003755">
    <property type="term" value="F:peptidyl-prolyl cis-trans isomerase activity"/>
    <property type="evidence" value="ECO:0007669"/>
    <property type="project" value="UniProtKB-EC"/>
</dbReference>
<dbReference type="InterPro" id="IPR046357">
    <property type="entry name" value="PPIase_dom_sf"/>
</dbReference>
<dbReference type="PANTHER" id="PTHR47245">
    <property type="entry name" value="PEPTIDYLPROLYL ISOMERASE"/>
    <property type="match status" value="1"/>
</dbReference>
<dbReference type="SUPFAM" id="SSF54534">
    <property type="entry name" value="FKBP-like"/>
    <property type="match status" value="1"/>
</dbReference>
<dbReference type="SUPFAM" id="SSF109998">
    <property type="entry name" value="Triger factor/SurA peptide-binding domain-like"/>
    <property type="match status" value="1"/>
</dbReference>
<keyword evidence="8 11" id="KW-0564">Palmitate</keyword>
<comment type="catalytic activity">
    <reaction evidence="1 11">
        <text>[protein]-peptidylproline (omega=180) = [protein]-peptidylproline (omega=0)</text>
        <dbReference type="Rhea" id="RHEA:16237"/>
        <dbReference type="Rhea" id="RHEA-COMP:10747"/>
        <dbReference type="Rhea" id="RHEA-COMP:10748"/>
        <dbReference type="ChEBI" id="CHEBI:83833"/>
        <dbReference type="ChEBI" id="CHEBI:83834"/>
        <dbReference type="EC" id="5.2.1.8"/>
    </reaction>
</comment>
<feature type="signal peptide" evidence="13">
    <location>
        <begin position="1"/>
        <end position="19"/>
    </location>
</feature>
<dbReference type="PROSITE" id="PS50198">
    <property type="entry name" value="PPIC_PPIASE_2"/>
    <property type="match status" value="1"/>
</dbReference>
<comment type="function">
    <text evidence="11">Plays a major role in protein secretion by helping the post-translocational extracellular folding of several secreted proteins.</text>
</comment>
<comment type="caution">
    <text evidence="15">The sequence shown here is derived from an EMBL/GenBank/DDBJ whole genome shotgun (WGS) entry which is preliminary data.</text>
</comment>
<evidence type="ECO:0000256" key="5">
    <source>
        <dbReference type="ARBA" id="ARBA00022729"/>
    </source>
</evidence>
<dbReference type="Pfam" id="PF00639">
    <property type="entry name" value="Rotamase"/>
    <property type="match status" value="1"/>
</dbReference>
<feature type="compositionally biased region" description="Basic and acidic residues" evidence="12">
    <location>
        <begin position="351"/>
        <end position="365"/>
    </location>
</feature>
<gene>
    <name evidence="11" type="primary">prsA</name>
    <name evidence="15" type="ORF">ACCQ40_05275</name>
</gene>
<evidence type="ECO:0000256" key="9">
    <source>
        <dbReference type="ARBA" id="ARBA00023235"/>
    </source>
</evidence>
<proteinExistence type="inferred from homology"/>
<dbReference type="HAMAP" id="MF_01145">
    <property type="entry name" value="Foldase_PrsA"/>
    <property type="match status" value="1"/>
</dbReference>
<evidence type="ECO:0000256" key="13">
    <source>
        <dbReference type="SAM" id="SignalP"/>
    </source>
</evidence>
<keyword evidence="9 11" id="KW-0413">Isomerase</keyword>
<evidence type="ECO:0000256" key="7">
    <source>
        <dbReference type="ARBA" id="ARBA00023136"/>
    </source>
</evidence>
<reference evidence="15 16" key="1">
    <citation type="journal article" date="2025" name="Anaerobe">
        <title>Description of Anaerococcus kampingiae sp. nov., Anaerococcus groningensis sp. nov., Anaerococcus martiniensis sp. nov., and Anaerococcus cruorum sp. nov., isolated from human clinical specimens.</title>
        <authorList>
            <person name="Boiten K.E."/>
            <person name="Meijer J."/>
            <person name="van Wezel E.M."/>
            <person name="Veloo A.C.M."/>
        </authorList>
    </citation>
    <scope>NUCLEOTIDE SEQUENCE [LARGE SCALE GENOMIC DNA]</scope>
    <source>
        <strain evidence="15 16">ENR1039</strain>
    </source>
</reference>
<keyword evidence="7 11" id="KW-0472">Membrane</keyword>
<name>A0ABW9MWF6_9FIRM</name>
<evidence type="ECO:0000256" key="8">
    <source>
        <dbReference type="ARBA" id="ARBA00023139"/>
    </source>
</evidence>
<evidence type="ECO:0000256" key="3">
    <source>
        <dbReference type="ARBA" id="ARBA00006071"/>
    </source>
</evidence>
<dbReference type="EC" id="5.2.1.8" evidence="11"/>
<sequence length="365" mass="41771">MKKTNKILTIMLASSMFLAACNNETTKKENDATTNRTETVEKADTADKKEKTDEKLPENAVALVNGEELSKDKYKDEMAFYSAFLASSQNAKSKVVSMMVRDKLVADDAAKNDITVSDKEVSDEFMATVENINKQNGKDAFDKMLEDYNMDTEMFKDTIRKDILYTKHLDWFKENNPVSDEDIDKYYEENKESFEKVDADHILVEDEETAKEVKQKLDNGEDFAELAKKYSKDTGNAEKGGALGEFTKGQMVKEFEDKAFSMKEGEISEPVKTQFGWHIIRVNKVSSDLTDEDREKIKENLENQKYQEYTNELAEKANIVTEDTQAADEEATKEEVVEESTEDKEEEKDNSEEAKEKESDEKKDN</sequence>